<dbReference type="Pfam" id="PF02875">
    <property type="entry name" value="Mur_ligase_C"/>
    <property type="match status" value="1"/>
</dbReference>
<keyword evidence="4 11" id="KW-0436">Ligase</keyword>
<comment type="catalytic activity">
    <reaction evidence="10">
        <text>(6S)-5,6,7,8-tetrahydrofolyl-(gamma-L-Glu)(n) + L-glutamate + ATP = (6S)-5,6,7,8-tetrahydrofolyl-(gamma-L-Glu)(n+1) + ADP + phosphate + H(+)</text>
        <dbReference type="Rhea" id="RHEA:10580"/>
        <dbReference type="Rhea" id="RHEA-COMP:14738"/>
        <dbReference type="Rhea" id="RHEA-COMP:14740"/>
        <dbReference type="ChEBI" id="CHEBI:15378"/>
        <dbReference type="ChEBI" id="CHEBI:29985"/>
        <dbReference type="ChEBI" id="CHEBI:30616"/>
        <dbReference type="ChEBI" id="CHEBI:43474"/>
        <dbReference type="ChEBI" id="CHEBI:141005"/>
        <dbReference type="ChEBI" id="CHEBI:456216"/>
        <dbReference type="EC" id="6.3.2.17"/>
    </reaction>
</comment>
<evidence type="ECO:0000256" key="6">
    <source>
        <dbReference type="ARBA" id="ARBA00022741"/>
    </source>
</evidence>
<evidence type="ECO:0000256" key="5">
    <source>
        <dbReference type="ARBA" id="ARBA00022723"/>
    </source>
</evidence>
<dbReference type="InterPro" id="IPR001645">
    <property type="entry name" value="Folylpolyglutamate_synth"/>
</dbReference>
<proteinExistence type="inferred from homology"/>
<dbReference type="InterPro" id="IPR036565">
    <property type="entry name" value="Mur-like_cat_sf"/>
</dbReference>
<evidence type="ECO:0000256" key="1">
    <source>
        <dbReference type="ARBA" id="ARBA00001946"/>
    </source>
</evidence>
<dbReference type="SUPFAM" id="SSF53623">
    <property type="entry name" value="MurD-like peptide ligases, catalytic domain"/>
    <property type="match status" value="1"/>
</dbReference>
<sequence>MVESGSKAIEWIHSRKPFGSRPGLQRVNALLDLVDHPEKKVPTIHIAGTNGKGSTISYLKEMLQTAGIVVGTFTSPYIESFHERIAIDGKFITDEELVTLVNKYQPLVEKLDQQEAVSGITEFELLTALAFDYFVGKVDVAIIEVGLGGLLDSTNVVEPMLTAITTIGYDHTEILGETLELIAGQKAGIIKKNIPVVTGNIPENALGVIMQTADKQNAPIYRFGYEYQVDYLHPDDNWGEWFDFSNQNGKLKHLKTALIGQHQPENAGVAIQLFQLYCEQNKINWQAKEIKKALQQTFWPARMERLSTEPLIILDGAHNTHAMKRLVASLQNEFSNRKLHILFSALETKNVSEMLHELLKLKNSHIYLTTFDYPRAIKLNDNFVNVDEKRVSIVSLWQFGLAEILEKMDDESMLLVTGSLYFVAEVRKLLLEMGGPHES</sequence>
<feature type="domain" description="Mur ligase central" evidence="13">
    <location>
        <begin position="46"/>
        <end position="272"/>
    </location>
</feature>
<dbReference type="PANTHER" id="PTHR11136">
    <property type="entry name" value="FOLYLPOLYGLUTAMATE SYNTHASE-RELATED"/>
    <property type="match status" value="1"/>
</dbReference>
<evidence type="ECO:0000256" key="11">
    <source>
        <dbReference type="PIRNR" id="PIRNR001563"/>
    </source>
</evidence>
<dbReference type="SUPFAM" id="SSF53244">
    <property type="entry name" value="MurD-like peptide ligases, peptide-binding domain"/>
    <property type="match status" value="1"/>
</dbReference>
<keyword evidence="7 11" id="KW-0067">ATP-binding</keyword>
<dbReference type="AlphaFoldDB" id="A0A1L8R3R6"/>
<keyword evidence="6 11" id="KW-0547">Nucleotide-binding</keyword>
<dbReference type="PROSITE" id="PS01012">
    <property type="entry name" value="FOLYLPOLYGLU_SYNT_2"/>
    <property type="match status" value="1"/>
</dbReference>
<evidence type="ECO:0000259" key="12">
    <source>
        <dbReference type="Pfam" id="PF02875"/>
    </source>
</evidence>
<dbReference type="OrthoDB" id="9809356at2"/>
<reference evidence="14 15" key="1">
    <citation type="submission" date="2014-12" db="EMBL/GenBank/DDBJ databases">
        <title>Draft genome sequences of 29 type strains of Enterococci.</title>
        <authorList>
            <person name="Zhong Z."/>
            <person name="Sun Z."/>
            <person name="Liu W."/>
            <person name="Zhang W."/>
            <person name="Zhang H."/>
        </authorList>
    </citation>
    <scope>NUCLEOTIDE SEQUENCE [LARGE SCALE GENOMIC DNA]</scope>
    <source>
        <strain evidence="14 15">DSM 21207</strain>
    </source>
</reference>
<dbReference type="PIRSF" id="PIRSF001563">
    <property type="entry name" value="Folylpolyglu_synth"/>
    <property type="match status" value="1"/>
</dbReference>
<dbReference type="Proteomes" id="UP000182835">
    <property type="component" value="Unassembled WGS sequence"/>
</dbReference>
<evidence type="ECO:0000256" key="7">
    <source>
        <dbReference type="ARBA" id="ARBA00022840"/>
    </source>
</evidence>
<evidence type="ECO:0000313" key="15">
    <source>
        <dbReference type="Proteomes" id="UP000182835"/>
    </source>
</evidence>
<evidence type="ECO:0000313" key="14">
    <source>
        <dbReference type="EMBL" id="OJG14365.1"/>
    </source>
</evidence>
<dbReference type="NCBIfam" id="TIGR01499">
    <property type="entry name" value="folC"/>
    <property type="match status" value="1"/>
</dbReference>
<evidence type="ECO:0000259" key="13">
    <source>
        <dbReference type="Pfam" id="PF08245"/>
    </source>
</evidence>
<dbReference type="STRING" id="317010.RU96_GL000927"/>
<dbReference type="FunFam" id="3.40.1190.10:FF:000011">
    <property type="entry name" value="Folylpolyglutamate synthase/dihydrofolate synthase"/>
    <property type="match status" value="1"/>
</dbReference>
<organism evidence="14 15">
    <name type="scientific">Enterococcus canintestini</name>
    <dbReference type="NCBI Taxonomy" id="317010"/>
    <lineage>
        <taxon>Bacteria</taxon>
        <taxon>Bacillati</taxon>
        <taxon>Bacillota</taxon>
        <taxon>Bacilli</taxon>
        <taxon>Lactobacillales</taxon>
        <taxon>Enterococcaceae</taxon>
        <taxon>Enterococcus</taxon>
    </lineage>
</organism>
<dbReference type="GO" id="GO:0005737">
    <property type="term" value="C:cytoplasm"/>
    <property type="evidence" value="ECO:0007669"/>
    <property type="project" value="TreeGrafter"/>
</dbReference>
<dbReference type="GO" id="GO:0005524">
    <property type="term" value="F:ATP binding"/>
    <property type="evidence" value="ECO:0007669"/>
    <property type="project" value="UniProtKB-KW"/>
</dbReference>
<dbReference type="Gene3D" id="3.90.190.20">
    <property type="entry name" value="Mur ligase, C-terminal domain"/>
    <property type="match status" value="1"/>
</dbReference>
<dbReference type="RefSeq" id="WP_071865432.1">
    <property type="nucleotide sequence ID" value="NZ_JBHLVQ010000035.1"/>
</dbReference>
<dbReference type="Gene3D" id="3.40.1190.10">
    <property type="entry name" value="Mur-like, catalytic domain"/>
    <property type="match status" value="1"/>
</dbReference>
<evidence type="ECO:0000256" key="2">
    <source>
        <dbReference type="ARBA" id="ARBA00008276"/>
    </source>
</evidence>
<name>A0A1L8R3R6_9ENTE</name>
<protein>
    <recommendedName>
        <fullName evidence="3">tetrahydrofolate synthase</fullName>
        <ecNumber evidence="3">6.3.2.17</ecNumber>
    </recommendedName>
    <alternativeName>
        <fullName evidence="9">Tetrahydrofolylpolyglutamate synthase</fullName>
    </alternativeName>
</protein>
<dbReference type="Pfam" id="PF08245">
    <property type="entry name" value="Mur_ligase_M"/>
    <property type="match status" value="1"/>
</dbReference>
<comment type="cofactor">
    <cofactor evidence="1">
        <name>Mg(2+)</name>
        <dbReference type="ChEBI" id="CHEBI:18420"/>
    </cofactor>
</comment>
<feature type="domain" description="Mur ligase C-terminal" evidence="12">
    <location>
        <begin position="302"/>
        <end position="419"/>
    </location>
</feature>
<evidence type="ECO:0000256" key="9">
    <source>
        <dbReference type="ARBA" id="ARBA00030592"/>
    </source>
</evidence>
<dbReference type="InterPro" id="IPR013221">
    <property type="entry name" value="Mur_ligase_cen"/>
</dbReference>
<dbReference type="EMBL" id="JXKG01000019">
    <property type="protein sequence ID" value="OJG14365.1"/>
    <property type="molecule type" value="Genomic_DNA"/>
</dbReference>
<keyword evidence="5" id="KW-0479">Metal-binding</keyword>
<evidence type="ECO:0000256" key="4">
    <source>
        <dbReference type="ARBA" id="ARBA00022598"/>
    </source>
</evidence>
<dbReference type="InterPro" id="IPR004101">
    <property type="entry name" value="Mur_ligase_C"/>
</dbReference>
<keyword evidence="8" id="KW-0460">Magnesium</keyword>
<gene>
    <name evidence="14" type="ORF">RU96_GL000927</name>
</gene>
<dbReference type="InterPro" id="IPR036615">
    <property type="entry name" value="Mur_ligase_C_dom_sf"/>
</dbReference>
<dbReference type="GO" id="GO:0004326">
    <property type="term" value="F:tetrahydrofolylpolyglutamate synthase activity"/>
    <property type="evidence" value="ECO:0007669"/>
    <property type="project" value="UniProtKB-EC"/>
</dbReference>
<dbReference type="InterPro" id="IPR018109">
    <property type="entry name" value="Folylpolyglutamate_synth_CS"/>
</dbReference>
<evidence type="ECO:0000256" key="8">
    <source>
        <dbReference type="ARBA" id="ARBA00022842"/>
    </source>
</evidence>
<dbReference type="EC" id="6.3.2.17" evidence="3"/>
<evidence type="ECO:0000256" key="10">
    <source>
        <dbReference type="ARBA" id="ARBA00047493"/>
    </source>
</evidence>
<comment type="similarity">
    <text evidence="2 11">Belongs to the folylpolyglutamate synthase family.</text>
</comment>
<comment type="caution">
    <text evidence="14">The sequence shown here is derived from an EMBL/GenBank/DDBJ whole genome shotgun (WGS) entry which is preliminary data.</text>
</comment>
<accession>A0A1L8R3R6</accession>
<dbReference type="GO" id="GO:0046872">
    <property type="term" value="F:metal ion binding"/>
    <property type="evidence" value="ECO:0007669"/>
    <property type="project" value="UniProtKB-KW"/>
</dbReference>
<dbReference type="PANTHER" id="PTHR11136:SF0">
    <property type="entry name" value="DIHYDROFOLATE SYNTHETASE-RELATED"/>
    <property type="match status" value="1"/>
</dbReference>
<dbReference type="GO" id="GO:0008841">
    <property type="term" value="F:dihydrofolate synthase activity"/>
    <property type="evidence" value="ECO:0007669"/>
    <property type="project" value="TreeGrafter"/>
</dbReference>
<evidence type="ECO:0000256" key="3">
    <source>
        <dbReference type="ARBA" id="ARBA00013025"/>
    </source>
</evidence>